<organism evidence="2 3">
    <name type="scientific">Nostoc favosum CHAB5714</name>
    <dbReference type="NCBI Taxonomy" id="2780399"/>
    <lineage>
        <taxon>Bacteria</taxon>
        <taxon>Bacillati</taxon>
        <taxon>Cyanobacteriota</taxon>
        <taxon>Cyanophyceae</taxon>
        <taxon>Nostocales</taxon>
        <taxon>Nostocaceae</taxon>
        <taxon>Nostoc</taxon>
        <taxon>Nostoc favosum</taxon>
    </lineage>
</organism>
<name>A0ABS8IKZ5_9NOSO</name>
<dbReference type="EMBL" id="JAIVFQ010000111">
    <property type="protein sequence ID" value="MCC5604147.1"/>
    <property type="molecule type" value="Genomic_DNA"/>
</dbReference>
<evidence type="ECO:0008006" key="4">
    <source>
        <dbReference type="Google" id="ProtNLM"/>
    </source>
</evidence>
<protein>
    <recommendedName>
        <fullName evidence="4">Bacteriophage tail tape measure N-terminal domain-containing protein</fullName>
    </recommendedName>
</protein>
<feature type="region of interest" description="Disordered" evidence="1">
    <location>
        <begin position="525"/>
        <end position="560"/>
    </location>
</feature>
<evidence type="ECO:0000256" key="1">
    <source>
        <dbReference type="SAM" id="MobiDB-lite"/>
    </source>
</evidence>
<accession>A0ABS8IKZ5</accession>
<gene>
    <name evidence="2" type="ORF">LC586_34525</name>
</gene>
<evidence type="ECO:0000313" key="2">
    <source>
        <dbReference type="EMBL" id="MCC5604147.1"/>
    </source>
</evidence>
<reference evidence="2 3" key="1">
    <citation type="journal article" date="2021" name="Microorganisms">
        <title>Genome Evolution of Filamentous Cyanobacterium Nostoc Species: From Facultative Symbiosis to Free Living.</title>
        <authorList>
            <person name="Huo D."/>
            <person name="Li H."/>
            <person name="Cai F."/>
            <person name="Guo X."/>
            <person name="Qiao Z."/>
            <person name="Wang W."/>
            <person name="Yu G."/>
            <person name="Li R."/>
        </authorList>
    </citation>
    <scope>NUCLEOTIDE SEQUENCE [LARGE SCALE GENOMIC DNA]</scope>
    <source>
        <strain evidence="2 3">CHAB 5714</strain>
    </source>
</reference>
<sequence>MANNNNDDLIIGVSTDTSTISRALNKLVSDVGVSAAQIQSRFESVGKGVDKSMTTALQNQINGIVGVGVKATKEWSGALADQGKQFDDLRAKINPVFSTISNYKAAIAEIKTANALGAVSADEMAAAMSRERQAALASIAAIKGRNSAGGHGSSQLGPTQMMALQHSVRSITEQLALGISPVQALTGQLSHLSYVASGPGGAMGAVRAVGDMAMGIVTKFPLATAAVAAGGAAFLAYKLMAAKELPTVDEVLKRHGEYIKELKDYYDGAKSSAEKYGATASIVLDAITRRQAEEAKKVAEQSNREFFGKVALSGFITGSDDFVVDKKFKAAEPAILKFREQLAKGKGDFDAFNEAIQSSALSQKLKGELLEGAQGLRELNAAANIQPPNDYQKALADLSSTANGLKNSEAKTALQDMIEKFKNGEVSAKDLIHEIDLLSGKSLDLSSMTSELDKLIKKAEDAKFSIGTIYGMPSSSVADIAAGLRGPNVAGLTGDRVGKPSTKDALDQAQALFKTRFNFEQRFGGPELQKLESSNKSLNHVDKPKVDKDANAERDNLKRGQDRIDRMNEEIKTIGLNGTAQDTLRFKLDLLQKATDKGRKLTPEYRAAIDKLTESYGKAAEKVAGLKLQQDLTFEREQMFRSPTEQRVYSQLKSAGLDPNSPQGELNASLIRMNESLAQSRDLALDFASGFVSDLRNGVKATEALGNALGRLGDKLIDMALNQAINSLFSNIAGATGGGSSGGSILGGIGKILGFADGTDNAPGGLSWVGERGPELMNVPKGAQIIPNHKLRGPSMPSLSYGGGGSSPVSVTYAPTIDARGADVGAVARIEQAMARDRAELPAHIVTTVRKAQKSRVL</sequence>
<dbReference type="Proteomes" id="UP001199525">
    <property type="component" value="Unassembled WGS sequence"/>
</dbReference>
<keyword evidence="3" id="KW-1185">Reference proteome</keyword>
<proteinExistence type="predicted"/>
<evidence type="ECO:0000313" key="3">
    <source>
        <dbReference type="Proteomes" id="UP001199525"/>
    </source>
</evidence>
<comment type="caution">
    <text evidence="2">The sequence shown here is derived from an EMBL/GenBank/DDBJ whole genome shotgun (WGS) entry which is preliminary data.</text>
</comment>
<feature type="compositionally biased region" description="Basic and acidic residues" evidence="1">
    <location>
        <begin position="539"/>
        <end position="560"/>
    </location>
</feature>